<dbReference type="EMBL" id="AJWZ01010405">
    <property type="protein sequence ID" value="EKC48565.1"/>
    <property type="molecule type" value="Genomic_DNA"/>
</dbReference>
<evidence type="ECO:0000256" key="4">
    <source>
        <dbReference type="ARBA" id="ARBA00023295"/>
    </source>
</evidence>
<dbReference type="InterPro" id="IPR006101">
    <property type="entry name" value="Glyco_hydro_2"/>
</dbReference>
<keyword evidence="4" id="KW-0326">Glycosidase</keyword>
<evidence type="ECO:0000313" key="6">
    <source>
        <dbReference type="EMBL" id="EKC48565.1"/>
    </source>
</evidence>
<sequence length="186" mass="21485">DFELLKQFNFNAVRTSHYPPVNKYLELANEYGLYIIDEVGDEAHASEWISSLPEYEEMYRERCRRMVLRDRNHPCVLFWSAGNESGEGINITHTIEEGKSLDPTRFWMYGGNAFSHPAEDIIGPRYPTPMELEMQVGIGEDSRPSFMDEYLSVAGSAGCALDDYWEAIYRHPRLMGGAIWDFEVRD</sequence>
<name>K1S4F6_9ZZZZ</name>
<dbReference type="GO" id="GO:0009341">
    <property type="term" value="C:beta-galactosidase complex"/>
    <property type="evidence" value="ECO:0007669"/>
    <property type="project" value="TreeGrafter"/>
</dbReference>
<dbReference type="GO" id="GO:0004565">
    <property type="term" value="F:beta-galactosidase activity"/>
    <property type="evidence" value="ECO:0007669"/>
    <property type="project" value="UniProtKB-EC"/>
</dbReference>
<evidence type="ECO:0000259" key="5">
    <source>
        <dbReference type="Pfam" id="PF02836"/>
    </source>
</evidence>
<protein>
    <recommendedName>
        <fullName evidence="2">beta-galactosidase</fullName>
        <ecNumber evidence="2">3.2.1.23</ecNumber>
    </recommendedName>
</protein>
<feature type="non-terminal residue" evidence="6">
    <location>
        <position position="1"/>
    </location>
</feature>
<gene>
    <name evidence="6" type="ORF">OBE_15112</name>
</gene>
<dbReference type="EC" id="3.2.1.23" evidence="2"/>
<comment type="catalytic activity">
    <reaction evidence="1">
        <text>Hydrolysis of terminal non-reducing beta-D-galactose residues in beta-D-galactosides.</text>
        <dbReference type="EC" id="3.2.1.23"/>
    </reaction>
</comment>
<dbReference type="InterPro" id="IPR023230">
    <property type="entry name" value="Glyco_hydro_2_CS"/>
</dbReference>
<evidence type="ECO:0000256" key="1">
    <source>
        <dbReference type="ARBA" id="ARBA00001412"/>
    </source>
</evidence>
<comment type="caution">
    <text evidence="6">The sequence shown here is derived from an EMBL/GenBank/DDBJ whole genome shotgun (WGS) entry which is preliminary data.</text>
</comment>
<evidence type="ECO:0000256" key="2">
    <source>
        <dbReference type="ARBA" id="ARBA00012756"/>
    </source>
</evidence>
<reference evidence="6" key="1">
    <citation type="journal article" date="2013" name="Environ. Microbiol.">
        <title>Microbiota from the distal guts of lean and obese adolescents exhibit partial functional redundancy besides clear differences in community structure.</title>
        <authorList>
            <person name="Ferrer M."/>
            <person name="Ruiz A."/>
            <person name="Lanza F."/>
            <person name="Haange S.B."/>
            <person name="Oberbach A."/>
            <person name="Till H."/>
            <person name="Bargiela R."/>
            <person name="Campoy C."/>
            <person name="Segura M.T."/>
            <person name="Richter M."/>
            <person name="von Bergen M."/>
            <person name="Seifert J."/>
            <person name="Suarez A."/>
        </authorList>
    </citation>
    <scope>NUCLEOTIDE SEQUENCE</scope>
</reference>
<accession>K1S4F6</accession>
<dbReference type="SUPFAM" id="SSF51445">
    <property type="entry name" value="(Trans)glycosidases"/>
    <property type="match status" value="1"/>
</dbReference>
<dbReference type="PROSITE" id="PS00719">
    <property type="entry name" value="GLYCOSYL_HYDROL_F2_1"/>
    <property type="match status" value="1"/>
</dbReference>
<dbReference type="AlphaFoldDB" id="K1S4F6"/>
<dbReference type="InterPro" id="IPR017853">
    <property type="entry name" value="GH"/>
</dbReference>
<dbReference type="InterPro" id="IPR023232">
    <property type="entry name" value="Glyco_hydro_2_AS"/>
</dbReference>
<proteinExistence type="predicted"/>
<dbReference type="GO" id="GO:0005990">
    <property type="term" value="P:lactose catabolic process"/>
    <property type="evidence" value="ECO:0007669"/>
    <property type="project" value="TreeGrafter"/>
</dbReference>
<dbReference type="PANTHER" id="PTHR46323:SF2">
    <property type="entry name" value="BETA-GALACTOSIDASE"/>
    <property type="match status" value="1"/>
</dbReference>
<dbReference type="InterPro" id="IPR006103">
    <property type="entry name" value="Glyco_hydro_2_cat"/>
</dbReference>
<evidence type="ECO:0000256" key="3">
    <source>
        <dbReference type="ARBA" id="ARBA00022801"/>
    </source>
</evidence>
<dbReference type="PRINTS" id="PR00132">
    <property type="entry name" value="GLHYDRLASE2"/>
</dbReference>
<dbReference type="Gene3D" id="3.20.20.80">
    <property type="entry name" value="Glycosidases"/>
    <property type="match status" value="1"/>
</dbReference>
<dbReference type="Pfam" id="PF02836">
    <property type="entry name" value="Glyco_hydro_2_C"/>
    <property type="match status" value="1"/>
</dbReference>
<organism evidence="6">
    <name type="scientific">human gut metagenome</name>
    <dbReference type="NCBI Taxonomy" id="408170"/>
    <lineage>
        <taxon>unclassified sequences</taxon>
        <taxon>metagenomes</taxon>
        <taxon>organismal metagenomes</taxon>
    </lineage>
</organism>
<keyword evidence="3" id="KW-0378">Hydrolase</keyword>
<dbReference type="InterPro" id="IPR050347">
    <property type="entry name" value="Bact_Beta-galactosidase"/>
</dbReference>
<dbReference type="PROSITE" id="PS00608">
    <property type="entry name" value="GLYCOSYL_HYDROL_F2_2"/>
    <property type="match status" value="1"/>
</dbReference>
<feature type="domain" description="Glycoside hydrolase family 2 catalytic" evidence="5">
    <location>
        <begin position="1"/>
        <end position="182"/>
    </location>
</feature>
<dbReference type="PANTHER" id="PTHR46323">
    <property type="entry name" value="BETA-GALACTOSIDASE"/>
    <property type="match status" value="1"/>
</dbReference>